<dbReference type="AlphaFoldDB" id="A0A285T590"/>
<protein>
    <submittedName>
        <fullName evidence="5">Hemoglobin</fullName>
    </submittedName>
</protein>
<proteinExistence type="predicted"/>
<sequence>MSDIRIRSASERRAEIQAAAARLGIDDAYISVLVDTFYARVRRDPEIGPIFEAEIADDWEPHLAKMKDFWASVAMNAGRYSGRPVPAHIKLTALEPRHFAIWLGHFEEVLKDTAPHPEAVPYFMERARRIAQSLEFAISGLPPILAQGERT</sequence>
<dbReference type="EMBL" id="OBML01000008">
    <property type="protein sequence ID" value="SOC15954.1"/>
    <property type="molecule type" value="Genomic_DNA"/>
</dbReference>
<reference evidence="5 6" key="1">
    <citation type="submission" date="2017-08" db="EMBL/GenBank/DDBJ databases">
        <authorList>
            <person name="de Groot N.N."/>
        </authorList>
    </citation>
    <scope>NUCLEOTIDE SEQUENCE [LARGE SCALE GENOMIC DNA]</scope>
    <source>
        <strain evidence="5 6">USBA 352</strain>
    </source>
</reference>
<dbReference type="GO" id="GO:0046872">
    <property type="term" value="F:metal ion binding"/>
    <property type="evidence" value="ECO:0007669"/>
    <property type="project" value="UniProtKB-KW"/>
</dbReference>
<dbReference type="GO" id="GO:0019825">
    <property type="term" value="F:oxygen binding"/>
    <property type="evidence" value="ECO:0007669"/>
    <property type="project" value="InterPro"/>
</dbReference>
<dbReference type="CDD" id="cd08916">
    <property type="entry name" value="TrHb3_P"/>
    <property type="match status" value="1"/>
</dbReference>
<dbReference type="Pfam" id="PF01152">
    <property type="entry name" value="Bac_globin"/>
    <property type="match status" value="1"/>
</dbReference>
<dbReference type="InterPro" id="IPR009050">
    <property type="entry name" value="Globin-like_sf"/>
</dbReference>
<keyword evidence="1" id="KW-0813">Transport</keyword>
<accession>A0A285T590</accession>
<name>A0A285T590_9HYPH</name>
<keyword evidence="4" id="KW-0408">Iron</keyword>
<dbReference type="RefSeq" id="WP_067339055.1">
    <property type="nucleotide sequence ID" value="NZ_MBQF01000005.1"/>
</dbReference>
<evidence type="ECO:0000256" key="2">
    <source>
        <dbReference type="ARBA" id="ARBA00022617"/>
    </source>
</evidence>
<evidence type="ECO:0000256" key="1">
    <source>
        <dbReference type="ARBA" id="ARBA00022448"/>
    </source>
</evidence>
<evidence type="ECO:0000256" key="3">
    <source>
        <dbReference type="ARBA" id="ARBA00022723"/>
    </source>
</evidence>
<evidence type="ECO:0000256" key="4">
    <source>
        <dbReference type="ARBA" id="ARBA00023004"/>
    </source>
</evidence>
<dbReference type="InterPro" id="IPR012292">
    <property type="entry name" value="Globin/Proto"/>
</dbReference>
<dbReference type="Gene3D" id="1.10.490.10">
    <property type="entry name" value="Globins"/>
    <property type="match status" value="1"/>
</dbReference>
<keyword evidence="3" id="KW-0479">Metal-binding</keyword>
<dbReference type="Proteomes" id="UP000219331">
    <property type="component" value="Unassembled WGS sequence"/>
</dbReference>
<dbReference type="InterPro" id="IPR001486">
    <property type="entry name" value="Hemoglobin_trunc"/>
</dbReference>
<evidence type="ECO:0000313" key="6">
    <source>
        <dbReference type="Proteomes" id="UP000219331"/>
    </source>
</evidence>
<organism evidence="5 6">
    <name type="scientific">Stappia indica</name>
    <dbReference type="NCBI Taxonomy" id="538381"/>
    <lineage>
        <taxon>Bacteria</taxon>
        <taxon>Pseudomonadati</taxon>
        <taxon>Pseudomonadota</taxon>
        <taxon>Alphaproteobacteria</taxon>
        <taxon>Hyphomicrobiales</taxon>
        <taxon>Stappiaceae</taxon>
        <taxon>Stappia</taxon>
    </lineage>
</organism>
<dbReference type="STRING" id="538381.GCA_001696535_03045"/>
<dbReference type="GO" id="GO:0020037">
    <property type="term" value="F:heme binding"/>
    <property type="evidence" value="ECO:0007669"/>
    <property type="project" value="InterPro"/>
</dbReference>
<keyword evidence="2" id="KW-0349">Heme</keyword>
<keyword evidence="6" id="KW-1185">Reference proteome</keyword>
<dbReference type="SUPFAM" id="SSF46458">
    <property type="entry name" value="Globin-like"/>
    <property type="match status" value="1"/>
</dbReference>
<dbReference type="OrthoDB" id="25954at2"/>
<evidence type="ECO:0000313" key="5">
    <source>
        <dbReference type="EMBL" id="SOC15954.1"/>
    </source>
</evidence>
<gene>
    <name evidence="5" type="ORF">SAMN05421512_108199</name>
</gene>